<proteinExistence type="predicted"/>
<comment type="caution">
    <text evidence="3">The sequence shown here is derived from an EMBL/GenBank/DDBJ whole genome shotgun (WGS) entry which is preliminary data.</text>
</comment>
<dbReference type="Proteomes" id="UP001597045">
    <property type="component" value="Unassembled WGS sequence"/>
</dbReference>
<accession>A0ABW3MCA1</accession>
<gene>
    <name evidence="3" type="ORF">ACFQ1S_20480</name>
</gene>
<feature type="domain" description="DUF4873" evidence="2">
    <location>
        <begin position="141"/>
        <end position="230"/>
    </location>
</feature>
<protein>
    <submittedName>
        <fullName evidence="3">DUF4873 domain-containing protein</fullName>
    </submittedName>
</protein>
<evidence type="ECO:0000256" key="1">
    <source>
        <dbReference type="SAM" id="MobiDB-lite"/>
    </source>
</evidence>
<dbReference type="EMBL" id="JBHTIS010001228">
    <property type="protein sequence ID" value="MFD1047742.1"/>
    <property type="molecule type" value="Genomic_DNA"/>
</dbReference>
<dbReference type="Gene3D" id="3.50.50.60">
    <property type="entry name" value="FAD/NAD(P)-binding domain"/>
    <property type="match status" value="1"/>
</dbReference>
<dbReference type="InterPro" id="IPR032371">
    <property type="entry name" value="DUF4873"/>
</dbReference>
<evidence type="ECO:0000313" key="4">
    <source>
        <dbReference type="Proteomes" id="UP001597045"/>
    </source>
</evidence>
<dbReference type="InterPro" id="IPR036188">
    <property type="entry name" value="FAD/NAD-bd_sf"/>
</dbReference>
<feature type="region of interest" description="Disordered" evidence="1">
    <location>
        <begin position="215"/>
        <end position="234"/>
    </location>
</feature>
<name>A0ABW3MCA1_9PSEU</name>
<sequence length="234" mass="25987">MRYEVAVLGDAPVLLRLKRAHYTYVLVDDAVSYTFDDRLNCWNVLRATGRKITARVVLLTSAPADLPTYLGVCASGYPNMFFVSSFTRIRYVMACLHMMGLADAVRMEVQPYARSSPPCKVLRRPNPHHFSLTPFNSDLDETHRGPAFVGSEGSEIAVEVHLTGHLQPIDGSYQWFGRITRNPSVTALHQAGRKDVTVRLPGRVAVPAQLSESDPWGNIRVTGTGRPPFPSGHR</sequence>
<keyword evidence="4" id="KW-1185">Reference proteome</keyword>
<dbReference type="Pfam" id="PF16170">
    <property type="entry name" value="DUF4873"/>
    <property type="match status" value="1"/>
</dbReference>
<evidence type="ECO:0000313" key="3">
    <source>
        <dbReference type="EMBL" id="MFD1047742.1"/>
    </source>
</evidence>
<organism evidence="3 4">
    <name type="scientific">Kibdelosporangium lantanae</name>
    <dbReference type="NCBI Taxonomy" id="1497396"/>
    <lineage>
        <taxon>Bacteria</taxon>
        <taxon>Bacillati</taxon>
        <taxon>Actinomycetota</taxon>
        <taxon>Actinomycetes</taxon>
        <taxon>Pseudonocardiales</taxon>
        <taxon>Pseudonocardiaceae</taxon>
        <taxon>Kibdelosporangium</taxon>
    </lineage>
</organism>
<reference evidence="4" key="1">
    <citation type="journal article" date="2019" name="Int. J. Syst. Evol. Microbiol.">
        <title>The Global Catalogue of Microorganisms (GCM) 10K type strain sequencing project: providing services to taxonomists for standard genome sequencing and annotation.</title>
        <authorList>
            <consortium name="The Broad Institute Genomics Platform"/>
            <consortium name="The Broad Institute Genome Sequencing Center for Infectious Disease"/>
            <person name="Wu L."/>
            <person name="Ma J."/>
        </authorList>
    </citation>
    <scope>NUCLEOTIDE SEQUENCE [LARGE SCALE GENOMIC DNA]</scope>
    <source>
        <strain evidence="4">JCM 31486</strain>
    </source>
</reference>
<evidence type="ECO:0000259" key="2">
    <source>
        <dbReference type="Pfam" id="PF16170"/>
    </source>
</evidence>